<accession>A0AAW5P9M1</accession>
<evidence type="ECO:0000259" key="2">
    <source>
        <dbReference type="Pfam" id="PF01609"/>
    </source>
</evidence>
<dbReference type="EMBL" id="JANTZM010000008">
    <property type="protein sequence ID" value="MCS4157981.1"/>
    <property type="molecule type" value="Genomic_DNA"/>
</dbReference>
<feature type="region of interest" description="Disordered" evidence="1">
    <location>
        <begin position="1"/>
        <end position="21"/>
    </location>
</feature>
<evidence type="ECO:0000313" key="4">
    <source>
        <dbReference type="Proteomes" id="UP001155110"/>
    </source>
</evidence>
<name>A0AAW5P9M1_9BACT</name>
<dbReference type="AlphaFoldDB" id="A0AAW5P9M1"/>
<proteinExistence type="predicted"/>
<dbReference type="Pfam" id="PF01609">
    <property type="entry name" value="DDE_Tnp_1"/>
    <property type="match status" value="1"/>
</dbReference>
<dbReference type="Proteomes" id="UP001155110">
    <property type="component" value="Unassembled WGS sequence"/>
</dbReference>
<dbReference type="GO" id="GO:0004803">
    <property type="term" value="F:transposase activity"/>
    <property type="evidence" value="ECO:0007669"/>
    <property type="project" value="InterPro"/>
</dbReference>
<dbReference type="GO" id="GO:0006313">
    <property type="term" value="P:DNA transposition"/>
    <property type="evidence" value="ECO:0007669"/>
    <property type="project" value="InterPro"/>
</dbReference>
<reference evidence="3" key="1">
    <citation type="submission" date="2022-08" db="EMBL/GenBank/DDBJ databases">
        <title>Genomic Encyclopedia of Type Strains, Phase V (KMG-V): Genome sequencing to study the core and pangenomes of soil and plant-associated prokaryotes.</title>
        <authorList>
            <person name="Whitman W."/>
        </authorList>
    </citation>
    <scope>NUCLEOTIDE SEQUENCE</scope>
    <source>
        <strain evidence="3">SP3002</strain>
    </source>
</reference>
<feature type="domain" description="Transposase IS4-like" evidence="2">
    <location>
        <begin position="28"/>
        <end position="136"/>
    </location>
</feature>
<evidence type="ECO:0000313" key="3">
    <source>
        <dbReference type="EMBL" id="MCS4157981.1"/>
    </source>
</evidence>
<dbReference type="GO" id="GO:0003677">
    <property type="term" value="F:DNA binding"/>
    <property type="evidence" value="ECO:0007669"/>
    <property type="project" value="InterPro"/>
</dbReference>
<dbReference type="InterPro" id="IPR002559">
    <property type="entry name" value="Transposase_11"/>
</dbReference>
<protein>
    <submittedName>
        <fullName evidence="3">Transposase</fullName>
    </submittedName>
</protein>
<gene>
    <name evidence="3" type="ORF">GGP99_001948</name>
</gene>
<sequence length="173" mass="19601">MDTSLMSPEKSQYNRRLHRAAGGPDEDFRGYIASKKRYFFGVRIHLLVTAEGNPVEAFLTPGGRHDTRALKQFELNLPEGAMVIGDKAYNDYDFEDLISEASGIDLRPLRRSNSKRKESASMEFIQHTYRKRIETEGSNLEKQLPSSIHAVTAEGFELKVFLFVLALSFDGLL</sequence>
<evidence type="ECO:0000256" key="1">
    <source>
        <dbReference type="SAM" id="MobiDB-lite"/>
    </source>
</evidence>
<comment type="caution">
    <text evidence="3">The sequence shown here is derived from an EMBL/GenBank/DDBJ whole genome shotgun (WGS) entry which is preliminary data.</text>
</comment>
<feature type="compositionally biased region" description="Polar residues" evidence="1">
    <location>
        <begin position="1"/>
        <end position="11"/>
    </location>
</feature>
<organism evidence="3 4">
    <name type="scientific">Salinibacter ruber</name>
    <dbReference type="NCBI Taxonomy" id="146919"/>
    <lineage>
        <taxon>Bacteria</taxon>
        <taxon>Pseudomonadati</taxon>
        <taxon>Rhodothermota</taxon>
        <taxon>Rhodothermia</taxon>
        <taxon>Rhodothermales</taxon>
        <taxon>Salinibacteraceae</taxon>
        <taxon>Salinibacter</taxon>
    </lineage>
</organism>